<dbReference type="GO" id="GO:0043410">
    <property type="term" value="P:positive regulation of MAPK cascade"/>
    <property type="evidence" value="ECO:0007669"/>
    <property type="project" value="TreeGrafter"/>
</dbReference>
<evidence type="ECO:0000256" key="6">
    <source>
        <dbReference type="ARBA" id="ARBA00023136"/>
    </source>
</evidence>
<evidence type="ECO:0000256" key="7">
    <source>
        <dbReference type="ARBA" id="ARBA00023170"/>
    </source>
</evidence>
<dbReference type="PANTHER" id="PTHR24248">
    <property type="entry name" value="ADRENERGIC RECEPTOR-RELATED G-PROTEIN COUPLED RECEPTOR"/>
    <property type="match status" value="1"/>
</dbReference>
<evidence type="ECO:0000313" key="9">
    <source>
        <dbReference type="EMBL" id="CAH1788769.1"/>
    </source>
</evidence>
<dbReference type="CDD" id="cd14967">
    <property type="entry name" value="7tmA_amine_R-like"/>
    <property type="match status" value="1"/>
</dbReference>
<evidence type="ECO:0000256" key="4">
    <source>
        <dbReference type="ARBA" id="ARBA00022989"/>
    </source>
</evidence>
<dbReference type="PANTHER" id="PTHR24248:SF163">
    <property type="entry name" value="HISTAMINE H2 RECEPTOR-LIKE"/>
    <property type="match status" value="1"/>
</dbReference>
<dbReference type="SUPFAM" id="SSF81321">
    <property type="entry name" value="Family A G protein-coupled receptor-like"/>
    <property type="match status" value="1"/>
</dbReference>
<keyword evidence="10" id="KW-1185">Reference proteome</keyword>
<dbReference type="GO" id="GO:0004930">
    <property type="term" value="F:G protein-coupled receptor activity"/>
    <property type="evidence" value="ECO:0007669"/>
    <property type="project" value="UniProtKB-KW"/>
</dbReference>
<keyword evidence="3" id="KW-0812">Transmembrane</keyword>
<proteinExistence type="predicted"/>
<dbReference type="InterPro" id="IPR017452">
    <property type="entry name" value="GPCR_Rhodpsn_7TM"/>
</dbReference>
<dbReference type="EMBL" id="CAIIXF020000007">
    <property type="protein sequence ID" value="CAH1788769.1"/>
    <property type="molecule type" value="Genomic_DNA"/>
</dbReference>
<dbReference type="Pfam" id="PF00001">
    <property type="entry name" value="7tm_1"/>
    <property type="match status" value="1"/>
</dbReference>
<keyword evidence="6" id="KW-0472">Membrane</keyword>
<comment type="caution">
    <text evidence="9">The sequence shown here is derived from an EMBL/GenBank/DDBJ whole genome shotgun (WGS) entry which is preliminary data.</text>
</comment>
<name>A0A8J1Y3L9_OWEFU</name>
<keyword evidence="8" id="KW-0807">Transducer</keyword>
<gene>
    <name evidence="9" type="ORF">OFUS_LOCUS14238</name>
</gene>
<organism evidence="9 10">
    <name type="scientific">Owenia fusiformis</name>
    <name type="common">Polychaete worm</name>
    <dbReference type="NCBI Taxonomy" id="6347"/>
    <lineage>
        <taxon>Eukaryota</taxon>
        <taxon>Metazoa</taxon>
        <taxon>Spiralia</taxon>
        <taxon>Lophotrochozoa</taxon>
        <taxon>Annelida</taxon>
        <taxon>Polychaeta</taxon>
        <taxon>Sedentaria</taxon>
        <taxon>Canalipalpata</taxon>
        <taxon>Sabellida</taxon>
        <taxon>Oweniida</taxon>
        <taxon>Oweniidae</taxon>
        <taxon>Owenia</taxon>
    </lineage>
</organism>
<evidence type="ECO:0000256" key="2">
    <source>
        <dbReference type="ARBA" id="ARBA00022475"/>
    </source>
</evidence>
<dbReference type="GO" id="GO:0071880">
    <property type="term" value="P:adenylate cyclase-activating adrenergic receptor signaling pathway"/>
    <property type="evidence" value="ECO:0007669"/>
    <property type="project" value="TreeGrafter"/>
</dbReference>
<dbReference type="SMART" id="SM01381">
    <property type="entry name" value="7TM_GPCR_Srsx"/>
    <property type="match status" value="1"/>
</dbReference>
<keyword evidence="2" id="KW-1003">Cell membrane</keyword>
<keyword evidence="5" id="KW-0297">G-protein coupled receptor</keyword>
<evidence type="ECO:0000256" key="3">
    <source>
        <dbReference type="ARBA" id="ARBA00022692"/>
    </source>
</evidence>
<dbReference type="InterPro" id="IPR000276">
    <property type="entry name" value="GPCR_Rhodpsn"/>
</dbReference>
<dbReference type="OrthoDB" id="6282598at2759"/>
<dbReference type="AlphaFoldDB" id="A0A8J1Y3L9"/>
<reference evidence="9" key="1">
    <citation type="submission" date="2022-03" db="EMBL/GenBank/DDBJ databases">
        <authorList>
            <person name="Martin C."/>
        </authorList>
    </citation>
    <scope>NUCLEOTIDE SEQUENCE</scope>
</reference>
<dbReference type="PRINTS" id="PR00237">
    <property type="entry name" value="GPCRRHODOPSN"/>
</dbReference>
<sequence>MLDLWPVILGILIAISLLTIIMNILVATAVLTTKKLQTVTNIYLASLSFADTFVGFIVMGAMAVYTIYGYWPLGSTACTIWVIFDYCCCTVSMLHLDVIAFQRFKAINDPLGYHAEERKNSKQSVKHITAIWAIGILVWLPAILYFRIKSTFDGDIDETDCLFLPSRDYIITQSCIVYFIPVIIMVYYYSRTVHMFKGSRLSKTFATHSASREENEAIAPKTRSDSDHFQVQGTIGNIKSISSQALLQKRIKQEKRLSKMLGIVIVCFLVCWLPFCLFWPIEAFCPDCIPLKAYEASIWMAFINSTVNPILIFTMNKDYRKALKKNVIHSNEVNPSAISTVS</sequence>
<evidence type="ECO:0000313" key="10">
    <source>
        <dbReference type="Proteomes" id="UP000749559"/>
    </source>
</evidence>
<evidence type="ECO:0000256" key="5">
    <source>
        <dbReference type="ARBA" id="ARBA00023040"/>
    </source>
</evidence>
<protein>
    <submittedName>
        <fullName evidence="9">Uncharacterized protein</fullName>
    </submittedName>
</protein>
<accession>A0A8J1Y3L9</accession>
<dbReference type="GO" id="GO:0005886">
    <property type="term" value="C:plasma membrane"/>
    <property type="evidence" value="ECO:0007669"/>
    <property type="project" value="UniProtKB-SubCell"/>
</dbReference>
<evidence type="ECO:0000256" key="1">
    <source>
        <dbReference type="ARBA" id="ARBA00004651"/>
    </source>
</evidence>
<comment type="subcellular location">
    <subcellularLocation>
        <location evidence="1">Cell membrane</location>
        <topology evidence="1">Multi-pass membrane protein</topology>
    </subcellularLocation>
</comment>
<dbReference type="PROSITE" id="PS50262">
    <property type="entry name" value="G_PROTEIN_RECEP_F1_2"/>
    <property type="match status" value="1"/>
</dbReference>
<dbReference type="Gene3D" id="1.20.1070.10">
    <property type="entry name" value="Rhodopsin 7-helix transmembrane proteins"/>
    <property type="match status" value="1"/>
</dbReference>
<dbReference type="Proteomes" id="UP000749559">
    <property type="component" value="Unassembled WGS sequence"/>
</dbReference>
<evidence type="ECO:0000256" key="8">
    <source>
        <dbReference type="ARBA" id="ARBA00023224"/>
    </source>
</evidence>
<keyword evidence="4" id="KW-1133">Transmembrane helix</keyword>
<keyword evidence="7" id="KW-0675">Receptor</keyword>